<evidence type="ECO:0000259" key="4">
    <source>
        <dbReference type="PROSITE" id="PS50835"/>
    </source>
</evidence>
<dbReference type="Proteomes" id="UP000288216">
    <property type="component" value="Unassembled WGS sequence"/>
</dbReference>
<dbReference type="EMBL" id="BFAA01001248">
    <property type="protein sequence ID" value="GCB62454.1"/>
    <property type="molecule type" value="Genomic_DNA"/>
</dbReference>
<keyword evidence="2" id="KW-0472">Membrane</keyword>
<keyword evidence="2" id="KW-1133">Transmembrane helix</keyword>
<feature type="chain" id="PRO_5019586777" description="Ig-like domain-containing protein" evidence="3">
    <location>
        <begin position="24"/>
        <end position="438"/>
    </location>
</feature>
<keyword evidence="6" id="KW-1185">Reference proteome</keyword>
<dbReference type="InterPro" id="IPR007110">
    <property type="entry name" value="Ig-like_dom"/>
</dbReference>
<dbReference type="InterPro" id="IPR050380">
    <property type="entry name" value="Immune_Resp_Modulators"/>
</dbReference>
<dbReference type="PROSITE" id="PS00290">
    <property type="entry name" value="IG_MHC"/>
    <property type="match status" value="1"/>
</dbReference>
<proteinExistence type="predicted"/>
<sequence length="438" mass="50303">VAAMHLKIFLRPLWMLAAAIVQAQNRHTVQNRKLECMFVEEKQSEETQIFGPTTIKRKAFLLSGDLNINEKAIIFKLQASSLDVFQYVDEKPDNLGCEISRYSTHGIHVPWTHQGKETITDVWFTVTVRNLKSSFTATSFMRKIEAPDSQQAENNEAKADEEDSAIGDTDTLLVQVSYVVHTSTPLTKTKLKQDLVLDCGYKIDHSTDFNIDWRYQHKGIKKKLFSYNGRHEQVEHLEKGVEVFMDRIRTGNASIRIRNIDVQDEGSYTCSVYVPPLFGIQTLEVEVLESPIVSVDLDSLSLKEGDEQKLACESGRFYPLDVTVKWLRQQGEGHMLPVYMTNVVFSPHRRNKDGTYNITSFFRFIASLRDNDVTYMCRVEHISLVKPIKRYIHVKVEAQPQILLFILGSITILVVCIFLVILLIQIKKVTERNKKKPY</sequence>
<dbReference type="InterPro" id="IPR036179">
    <property type="entry name" value="Ig-like_dom_sf"/>
</dbReference>
<reference evidence="5 6" key="1">
    <citation type="journal article" date="2018" name="Nat. Ecol. Evol.">
        <title>Shark genomes provide insights into elasmobranch evolution and the origin of vertebrates.</title>
        <authorList>
            <person name="Hara Y"/>
            <person name="Yamaguchi K"/>
            <person name="Onimaru K"/>
            <person name="Kadota M"/>
            <person name="Koyanagi M"/>
            <person name="Keeley SD"/>
            <person name="Tatsumi K"/>
            <person name="Tanaka K"/>
            <person name="Motone F"/>
            <person name="Kageyama Y"/>
            <person name="Nozu R"/>
            <person name="Adachi N"/>
            <person name="Nishimura O"/>
            <person name="Nakagawa R"/>
            <person name="Tanegashima C"/>
            <person name="Kiyatake I"/>
            <person name="Matsumoto R"/>
            <person name="Murakumo K"/>
            <person name="Nishida K"/>
            <person name="Terakita A"/>
            <person name="Kuratani S"/>
            <person name="Sato K"/>
            <person name="Hyodo S Kuraku.S."/>
        </authorList>
    </citation>
    <scope>NUCLEOTIDE SEQUENCE [LARGE SCALE GENOMIC DNA]</scope>
</reference>
<dbReference type="SUPFAM" id="SSF48726">
    <property type="entry name" value="Immunoglobulin"/>
    <property type="match status" value="3"/>
</dbReference>
<feature type="transmembrane region" description="Helical" evidence="2">
    <location>
        <begin position="402"/>
        <end position="426"/>
    </location>
</feature>
<dbReference type="PANTHER" id="PTHR23411">
    <property type="entry name" value="TAPASIN"/>
    <property type="match status" value="1"/>
</dbReference>
<dbReference type="InterPro" id="IPR003599">
    <property type="entry name" value="Ig_sub"/>
</dbReference>
<evidence type="ECO:0000256" key="3">
    <source>
        <dbReference type="SAM" id="SignalP"/>
    </source>
</evidence>
<feature type="domain" description="Ig-like" evidence="4">
    <location>
        <begin position="193"/>
        <end position="272"/>
    </location>
</feature>
<protein>
    <recommendedName>
        <fullName evidence="4">Ig-like domain-containing protein</fullName>
    </recommendedName>
</protein>
<evidence type="ECO:0000256" key="1">
    <source>
        <dbReference type="ARBA" id="ARBA00023180"/>
    </source>
</evidence>
<dbReference type="OrthoDB" id="354769at2759"/>
<dbReference type="STRING" id="75743.A0A401NNM8"/>
<dbReference type="SMART" id="SM00409">
    <property type="entry name" value="IG"/>
    <property type="match status" value="2"/>
</dbReference>
<evidence type="ECO:0000313" key="6">
    <source>
        <dbReference type="Proteomes" id="UP000288216"/>
    </source>
</evidence>
<keyword evidence="3" id="KW-0732">Signal</keyword>
<dbReference type="InterPro" id="IPR003597">
    <property type="entry name" value="Ig_C1-set"/>
</dbReference>
<dbReference type="Gene3D" id="2.60.40.10">
    <property type="entry name" value="Immunoglobulins"/>
    <property type="match status" value="3"/>
</dbReference>
<feature type="non-terminal residue" evidence="5">
    <location>
        <position position="1"/>
    </location>
</feature>
<name>A0A401NNM8_SCYTO</name>
<dbReference type="OMA" id="NRWFTCT"/>
<dbReference type="Pfam" id="PF07654">
    <property type="entry name" value="C1-set"/>
    <property type="match status" value="1"/>
</dbReference>
<comment type="caution">
    <text evidence="5">The sequence shown here is derived from an EMBL/GenBank/DDBJ whole genome shotgun (WGS) entry which is preliminary data.</text>
</comment>
<accession>A0A401NNM8</accession>
<dbReference type="PROSITE" id="PS50835">
    <property type="entry name" value="IG_LIKE"/>
    <property type="match status" value="2"/>
</dbReference>
<dbReference type="SMART" id="SM00407">
    <property type="entry name" value="IGc1"/>
    <property type="match status" value="1"/>
</dbReference>
<dbReference type="InterPro" id="IPR013783">
    <property type="entry name" value="Ig-like_fold"/>
</dbReference>
<feature type="domain" description="Ig-like" evidence="4">
    <location>
        <begin position="291"/>
        <end position="389"/>
    </location>
</feature>
<evidence type="ECO:0000313" key="5">
    <source>
        <dbReference type="EMBL" id="GCB62454.1"/>
    </source>
</evidence>
<dbReference type="AlphaFoldDB" id="A0A401NNM8"/>
<dbReference type="InterPro" id="IPR013106">
    <property type="entry name" value="Ig_V-set"/>
</dbReference>
<organism evidence="5 6">
    <name type="scientific">Scyliorhinus torazame</name>
    <name type="common">Cloudy catshark</name>
    <name type="synonym">Catulus torazame</name>
    <dbReference type="NCBI Taxonomy" id="75743"/>
    <lineage>
        <taxon>Eukaryota</taxon>
        <taxon>Metazoa</taxon>
        <taxon>Chordata</taxon>
        <taxon>Craniata</taxon>
        <taxon>Vertebrata</taxon>
        <taxon>Chondrichthyes</taxon>
        <taxon>Elasmobranchii</taxon>
        <taxon>Galeomorphii</taxon>
        <taxon>Galeoidea</taxon>
        <taxon>Carcharhiniformes</taxon>
        <taxon>Scyliorhinidae</taxon>
        <taxon>Scyliorhinus</taxon>
    </lineage>
</organism>
<keyword evidence="2" id="KW-0812">Transmembrane</keyword>
<feature type="signal peptide" evidence="3">
    <location>
        <begin position="1"/>
        <end position="23"/>
    </location>
</feature>
<dbReference type="InterPro" id="IPR003006">
    <property type="entry name" value="Ig/MHC_CS"/>
</dbReference>
<keyword evidence="1" id="KW-0325">Glycoprotein</keyword>
<dbReference type="Pfam" id="PF07686">
    <property type="entry name" value="V-set"/>
    <property type="match status" value="1"/>
</dbReference>
<evidence type="ECO:0000256" key="2">
    <source>
        <dbReference type="SAM" id="Phobius"/>
    </source>
</evidence>
<gene>
    <name evidence="5" type="ORF">scyTo_0004252</name>
</gene>